<dbReference type="RefSeq" id="WP_123205167.1">
    <property type="nucleotide sequence ID" value="NZ_RBEE01000011.1"/>
</dbReference>
<name>A0A3N0BXR8_9SPHI</name>
<comment type="caution">
    <text evidence="2">The sequence shown here is derived from an EMBL/GenBank/DDBJ whole genome shotgun (WGS) entry which is preliminary data.</text>
</comment>
<dbReference type="SUPFAM" id="SSF47413">
    <property type="entry name" value="lambda repressor-like DNA-binding domains"/>
    <property type="match status" value="1"/>
</dbReference>
<reference evidence="2 3" key="1">
    <citation type="submission" date="2018-10" db="EMBL/GenBank/DDBJ databases">
        <title>Genome sequencing of Pedobacter jejuensis TNB23.</title>
        <authorList>
            <person name="Cho Y.-J."/>
            <person name="Cho A."/>
            <person name="Kim O.-S."/>
        </authorList>
    </citation>
    <scope>NUCLEOTIDE SEQUENCE [LARGE SCALE GENOMIC DNA]</scope>
    <source>
        <strain evidence="2 3">TNB23</strain>
    </source>
</reference>
<dbReference type="InterPro" id="IPR001387">
    <property type="entry name" value="Cro/C1-type_HTH"/>
</dbReference>
<keyword evidence="3" id="KW-1185">Reference proteome</keyword>
<evidence type="ECO:0000313" key="2">
    <source>
        <dbReference type="EMBL" id="RNL54541.1"/>
    </source>
</evidence>
<proteinExistence type="predicted"/>
<evidence type="ECO:0000259" key="1">
    <source>
        <dbReference type="PROSITE" id="PS50943"/>
    </source>
</evidence>
<feature type="domain" description="HTH cro/C1-type" evidence="1">
    <location>
        <begin position="32"/>
        <end position="69"/>
    </location>
</feature>
<gene>
    <name evidence="2" type="ORF">D7004_07035</name>
</gene>
<dbReference type="InterPro" id="IPR010982">
    <property type="entry name" value="Lambda_DNA-bd_dom_sf"/>
</dbReference>
<evidence type="ECO:0000313" key="3">
    <source>
        <dbReference type="Proteomes" id="UP000274046"/>
    </source>
</evidence>
<accession>A0A3N0BXR8</accession>
<sequence length="132" mass="15330">MKTKKADLGVAQRFKEFRKEFVANNMIEAEPLLNLAKSQISRIERGEEPITVATIKLLVINYDLNRDWLLDNQGNKQKKDLSKKTGLATMNEMGDRIDTLSNEISILKQNLKKAWEIIERHDSEIDKLQEKF</sequence>
<dbReference type="GO" id="GO:0003677">
    <property type="term" value="F:DNA binding"/>
    <property type="evidence" value="ECO:0007669"/>
    <property type="project" value="InterPro"/>
</dbReference>
<dbReference type="Gene3D" id="1.10.260.40">
    <property type="entry name" value="lambda repressor-like DNA-binding domains"/>
    <property type="match status" value="1"/>
</dbReference>
<dbReference type="AlphaFoldDB" id="A0A3N0BXR8"/>
<dbReference type="EMBL" id="RBEE01000011">
    <property type="protein sequence ID" value="RNL54541.1"/>
    <property type="molecule type" value="Genomic_DNA"/>
</dbReference>
<organism evidence="2 3">
    <name type="scientific">Pedobacter jejuensis</name>
    <dbReference type="NCBI Taxonomy" id="1268550"/>
    <lineage>
        <taxon>Bacteria</taxon>
        <taxon>Pseudomonadati</taxon>
        <taxon>Bacteroidota</taxon>
        <taxon>Sphingobacteriia</taxon>
        <taxon>Sphingobacteriales</taxon>
        <taxon>Sphingobacteriaceae</taxon>
        <taxon>Pedobacter</taxon>
    </lineage>
</organism>
<dbReference type="PROSITE" id="PS50943">
    <property type="entry name" value="HTH_CROC1"/>
    <property type="match status" value="1"/>
</dbReference>
<dbReference type="Proteomes" id="UP000274046">
    <property type="component" value="Unassembled WGS sequence"/>
</dbReference>
<protein>
    <recommendedName>
        <fullName evidence="1">HTH cro/C1-type domain-containing protein</fullName>
    </recommendedName>
</protein>